<sequence>MTEDMPEDDALFVEALDLIIRLQNDPDNPVARDLVRRWRARGPRHEAAWAEAVELHGMAGEVLRDGGRTGAPSRRKVILGAAAGAAALGLGALYAPELRLSLMADHMTSTAELRRIALEDGTAVTLGPDSAIATTFTPEHRQVELLDGMAFFQVADDTGRPFRGIAGDLSATARAAAFAMSRDAGFLTVSVDRGGVDLAAPQARFSAGVRLSRGEWLTLDGRSSSIERGARDPGQIAAWRDGLVVAERDTVAAVVARIARWQPGRVLIADTGLGERRISGVFDLHNPVAALRAVVQPHGGTVRRFSPWLTVISSV</sequence>
<gene>
    <name evidence="4" type="ORF">HW532_13085</name>
</gene>
<evidence type="ECO:0000259" key="3">
    <source>
        <dbReference type="Pfam" id="PF16220"/>
    </source>
</evidence>
<accession>A0A7S8HE00</accession>
<evidence type="ECO:0000313" key="5">
    <source>
        <dbReference type="Proteomes" id="UP000593594"/>
    </source>
</evidence>
<dbReference type="InterPro" id="IPR012373">
    <property type="entry name" value="Ferrdict_sens_TM"/>
</dbReference>
<feature type="domain" description="FecR N-terminal" evidence="3">
    <location>
        <begin position="14"/>
        <end position="54"/>
    </location>
</feature>
<organism evidence="4 5">
    <name type="scientific">Kaustia mangrovi</name>
    <dbReference type="NCBI Taxonomy" id="2593653"/>
    <lineage>
        <taxon>Bacteria</taxon>
        <taxon>Pseudomonadati</taxon>
        <taxon>Pseudomonadota</taxon>
        <taxon>Alphaproteobacteria</taxon>
        <taxon>Hyphomicrobiales</taxon>
        <taxon>Parvibaculaceae</taxon>
        <taxon>Kaustia</taxon>
    </lineage>
</organism>
<dbReference type="Pfam" id="PF16220">
    <property type="entry name" value="DUF4880"/>
    <property type="match status" value="1"/>
</dbReference>
<keyword evidence="5" id="KW-1185">Reference proteome</keyword>
<dbReference type="PIRSF" id="PIRSF018266">
    <property type="entry name" value="FecR"/>
    <property type="match status" value="1"/>
</dbReference>
<evidence type="ECO:0000256" key="1">
    <source>
        <dbReference type="SAM" id="Phobius"/>
    </source>
</evidence>
<dbReference type="Gene3D" id="2.60.120.1440">
    <property type="match status" value="1"/>
</dbReference>
<proteinExistence type="predicted"/>
<dbReference type="PROSITE" id="PS51318">
    <property type="entry name" value="TAT"/>
    <property type="match status" value="1"/>
</dbReference>
<name>A0A7S8HE00_9HYPH</name>
<dbReference type="InterPro" id="IPR032623">
    <property type="entry name" value="FecR_N"/>
</dbReference>
<evidence type="ECO:0000313" key="4">
    <source>
        <dbReference type="EMBL" id="QPC45327.1"/>
    </source>
</evidence>
<dbReference type="PANTHER" id="PTHR30273">
    <property type="entry name" value="PERIPLASMIC SIGNAL SENSOR AND SIGMA FACTOR ACTIVATOR FECR-RELATED"/>
    <property type="match status" value="1"/>
</dbReference>
<dbReference type="KEGG" id="kmn:HW532_13085"/>
<keyword evidence="1" id="KW-0812">Transmembrane</keyword>
<dbReference type="InterPro" id="IPR006860">
    <property type="entry name" value="FecR"/>
</dbReference>
<dbReference type="Proteomes" id="UP000593594">
    <property type="component" value="Chromosome"/>
</dbReference>
<dbReference type="Pfam" id="PF04773">
    <property type="entry name" value="FecR"/>
    <property type="match status" value="1"/>
</dbReference>
<keyword evidence="1" id="KW-0472">Membrane</keyword>
<feature type="transmembrane region" description="Helical" evidence="1">
    <location>
        <begin position="77"/>
        <end position="95"/>
    </location>
</feature>
<keyword evidence="1" id="KW-1133">Transmembrane helix</keyword>
<feature type="domain" description="FecR protein" evidence="2">
    <location>
        <begin position="106"/>
        <end position="196"/>
    </location>
</feature>
<reference evidence="4 5" key="1">
    <citation type="submission" date="2020-06" db="EMBL/GenBank/DDBJ databases">
        <title>Genome sequence of 2 isolates from Red Sea Mangroves.</title>
        <authorList>
            <person name="Sefrji F."/>
            <person name="Michoud G."/>
            <person name="Merlino G."/>
            <person name="Daffonchio D."/>
        </authorList>
    </citation>
    <scope>NUCLEOTIDE SEQUENCE [LARGE SCALE GENOMIC DNA]</scope>
    <source>
        <strain evidence="4 5">R1DC25</strain>
    </source>
</reference>
<evidence type="ECO:0000259" key="2">
    <source>
        <dbReference type="Pfam" id="PF04773"/>
    </source>
</evidence>
<dbReference type="PANTHER" id="PTHR30273:SF2">
    <property type="entry name" value="PROTEIN FECR"/>
    <property type="match status" value="1"/>
</dbReference>
<dbReference type="InterPro" id="IPR006311">
    <property type="entry name" value="TAT_signal"/>
</dbReference>
<protein>
    <submittedName>
        <fullName evidence="4">FecR domain-containing protein</fullName>
    </submittedName>
</protein>
<dbReference type="GO" id="GO:0016989">
    <property type="term" value="F:sigma factor antagonist activity"/>
    <property type="evidence" value="ECO:0007669"/>
    <property type="project" value="TreeGrafter"/>
</dbReference>
<dbReference type="AlphaFoldDB" id="A0A7S8HE00"/>
<dbReference type="EMBL" id="CP058214">
    <property type="protein sequence ID" value="QPC45327.1"/>
    <property type="molecule type" value="Genomic_DNA"/>
</dbReference>